<accession>A0ABV5NHD0</accession>
<protein>
    <submittedName>
        <fullName evidence="4">MerR family transcriptional regulator</fullName>
    </submittedName>
</protein>
<dbReference type="PANTHER" id="PTHR30204">
    <property type="entry name" value="REDOX-CYCLING DRUG-SENSING TRANSCRIPTIONAL ACTIVATOR SOXR"/>
    <property type="match status" value="1"/>
</dbReference>
<dbReference type="SUPFAM" id="SSF46955">
    <property type="entry name" value="Putative DNA-binding domain"/>
    <property type="match status" value="1"/>
</dbReference>
<dbReference type="InterPro" id="IPR047057">
    <property type="entry name" value="MerR_fam"/>
</dbReference>
<evidence type="ECO:0000256" key="1">
    <source>
        <dbReference type="ARBA" id="ARBA00023125"/>
    </source>
</evidence>
<dbReference type="Proteomes" id="UP001589568">
    <property type="component" value="Unassembled WGS sequence"/>
</dbReference>
<keyword evidence="5" id="KW-1185">Reference proteome</keyword>
<dbReference type="InterPro" id="IPR009061">
    <property type="entry name" value="DNA-bd_dom_put_sf"/>
</dbReference>
<dbReference type="PANTHER" id="PTHR30204:SF93">
    <property type="entry name" value="HTH MERR-TYPE DOMAIN-CONTAINING PROTEIN"/>
    <property type="match status" value="1"/>
</dbReference>
<organism evidence="4 5">
    <name type="scientific">Nonomuraea salmonea</name>
    <dbReference type="NCBI Taxonomy" id="46181"/>
    <lineage>
        <taxon>Bacteria</taxon>
        <taxon>Bacillati</taxon>
        <taxon>Actinomycetota</taxon>
        <taxon>Actinomycetes</taxon>
        <taxon>Streptosporangiales</taxon>
        <taxon>Streptosporangiaceae</taxon>
        <taxon>Nonomuraea</taxon>
    </lineage>
</organism>
<comment type="caution">
    <text evidence="4">The sequence shown here is derived from an EMBL/GenBank/DDBJ whole genome shotgun (WGS) entry which is preliminary data.</text>
</comment>
<proteinExistence type="predicted"/>
<evidence type="ECO:0000256" key="2">
    <source>
        <dbReference type="SAM" id="MobiDB-lite"/>
    </source>
</evidence>
<reference evidence="4 5" key="1">
    <citation type="submission" date="2024-09" db="EMBL/GenBank/DDBJ databases">
        <authorList>
            <person name="Sun Q."/>
            <person name="Mori K."/>
        </authorList>
    </citation>
    <scope>NUCLEOTIDE SEQUENCE [LARGE SCALE GENOMIC DNA]</scope>
    <source>
        <strain evidence="4 5">JCM 3324</strain>
    </source>
</reference>
<dbReference type="CDD" id="cd00592">
    <property type="entry name" value="HTH_MerR-like"/>
    <property type="match status" value="1"/>
</dbReference>
<dbReference type="Pfam" id="PF13411">
    <property type="entry name" value="MerR_1"/>
    <property type="match status" value="1"/>
</dbReference>
<dbReference type="PROSITE" id="PS50937">
    <property type="entry name" value="HTH_MERR_2"/>
    <property type="match status" value="1"/>
</dbReference>
<dbReference type="RefSeq" id="WP_379482936.1">
    <property type="nucleotide sequence ID" value="NZ_JBHMCF010000008.1"/>
</dbReference>
<sequence>MKSTPAMAVGDAAARFGLAPHVLRHWEAVGLLSPARAEGDRRRHGRDDLYRVAAILRAGEAGIGLEDLRQTLTAAEPATRREIHRRNREDPNASGRPTGQ</sequence>
<evidence type="ECO:0000313" key="4">
    <source>
        <dbReference type="EMBL" id="MFB9469700.1"/>
    </source>
</evidence>
<gene>
    <name evidence="4" type="ORF">ACFFR3_09290</name>
</gene>
<dbReference type="EMBL" id="JBHMCF010000008">
    <property type="protein sequence ID" value="MFB9469700.1"/>
    <property type="molecule type" value="Genomic_DNA"/>
</dbReference>
<dbReference type="SMART" id="SM00422">
    <property type="entry name" value="HTH_MERR"/>
    <property type="match status" value="1"/>
</dbReference>
<feature type="domain" description="HTH merR-type" evidence="3">
    <location>
        <begin position="6"/>
        <end position="74"/>
    </location>
</feature>
<dbReference type="Gene3D" id="1.10.1660.10">
    <property type="match status" value="1"/>
</dbReference>
<keyword evidence="1" id="KW-0238">DNA-binding</keyword>
<feature type="region of interest" description="Disordered" evidence="2">
    <location>
        <begin position="74"/>
        <end position="100"/>
    </location>
</feature>
<name>A0ABV5NHD0_9ACTN</name>
<evidence type="ECO:0000313" key="5">
    <source>
        <dbReference type="Proteomes" id="UP001589568"/>
    </source>
</evidence>
<dbReference type="InterPro" id="IPR000551">
    <property type="entry name" value="MerR-type_HTH_dom"/>
</dbReference>
<evidence type="ECO:0000259" key="3">
    <source>
        <dbReference type="PROSITE" id="PS50937"/>
    </source>
</evidence>